<dbReference type="PANTHER" id="PTHR22683">
    <property type="entry name" value="SPORULATION PROTEIN RELATED"/>
    <property type="match status" value="1"/>
</dbReference>
<keyword evidence="6 16" id="KW-0812">Transmembrane</keyword>
<keyword evidence="13" id="KW-0131">Cell cycle</keyword>
<keyword evidence="11" id="KW-0238">DNA-binding</keyword>
<evidence type="ECO:0000256" key="4">
    <source>
        <dbReference type="ARBA" id="ARBA00022475"/>
    </source>
</evidence>
<dbReference type="RefSeq" id="WP_131905147.1">
    <property type="nucleotide sequence ID" value="NZ_BAAAFU010000004.1"/>
</dbReference>
<dbReference type="Pfam" id="PF17854">
    <property type="entry name" value="FtsK_alpha"/>
    <property type="match status" value="1"/>
</dbReference>
<name>A0A4R1EY56_9GAMM</name>
<evidence type="ECO:0000313" key="19">
    <source>
        <dbReference type="Proteomes" id="UP000294887"/>
    </source>
</evidence>
<evidence type="ECO:0000256" key="6">
    <source>
        <dbReference type="ARBA" id="ARBA00022692"/>
    </source>
</evidence>
<dbReference type="EMBL" id="SMFQ01000003">
    <property type="protein sequence ID" value="TCJ86816.1"/>
    <property type="molecule type" value="Genomic_DNA"/>
</dbReference>
<evidence type="ECO:0000256" key="14">
    <source>
        <dbReference type="PROSITE-ProRule" id="PRU00289"/>
    </source>
</evidence>
<dbReference type="Proteomes" id="UP000294887">
    <property type="component" value="Unassembled WGS sequence"/>
</dbReference>
<dbReference type="SUPFAM" id="SSF46785">
    <property type="entry name" value="Winged helix' DNA-binding domain"/>
    <property type="match status" value="1"/>
</dbReference>
<organism evidence="18 19">
    <name type="scientific">Cocleimonas flava</name>
    <dbReference type="NCBI Taxonomy" id="634765"/>
    <lineage>
        <taxon>Bacteria</taxon>
        <taxon>Pseudomonadati</taxon>
        <taxon>Pseudomonadota</taxon>
        <taxon>Gammaproteobacteria</taxon>
        <taxon>Thiotrichales</taxon>
        <taxon>Thiotrichaceae</taxon>
        <taxon>Cocleimonas</taxon>
    </lineage>
</organism>
<feature type="transmembrane region" description="Helical" evidence="16">
    <location>
        <begin position="90"/>
        <end position="121"/>
    </location>
</feature>
<dbReference type="InterPro" id="IPR018541">
    <property type="entry name" value="Ftsk_gamma"/>
</dbReference>
<dbReference type="SUPFAM" id="SSF52540">
    <property type="entry name" value="P-loop containing nucleoside triphosphate hydrolases"/>
    <property type="match status" value="1"/>
</dbReference>
<keyword evidence="5" id="KW-0132">Cell division</keyword>
<dbReference type="GO" id="GO:0005524">
    <property type="term" value="F:ATP binding"/>
    <property type="evidence" value="ECO:0007669"/>
    <property type="project" value="UniProtKB-UniRule"/>
</dbReference>
<protein>
    <recommendedName>
        <fullName evidence="3">DNA translocase FtsK</fullName>
    </recommendedName>
</protein>
<dbReference type="AlphaFoldDB" id="A0A4R1EY56"/>
<feature type="domain" description="FtsK" evidence="17">
    <location>
        <begin position="544"/>
        <end position="757"/>
    </location>
</feature>
<dbReference type="OrthoDB" id="9807790at2"/>
<keyword evidence="10 16" id="KW-1133">Transmembrane helix</keyword>
<dbReference type="GO" id="GO:0003677">
    <property type="term" value="F:DNA binding"/>
    <property type="evidence" value="ECO:0007669"/>
    <property type="project" value="UniProtKB-KW"/>
</dbReference>
<feature type="compositionally biased region" description="Basic residues" evidence="15">
    <location>
        <begin position="1"/>
        <end position="16"/>
    </location>
</feature>
<dbReference type="SMART" id="SM00843">
    <property type="entry name" value="Ftsk_gamma"/>
    <property type="match status" value="1"/>
</dbReference>
<evidence type="ECO:0000256" key="3">
    <source>
        <dbReference type="ARBA" id="ARBA00020887"/>
    </source>
</evidence>
<dbReference type="PANTHER" id="PTHR22683:SF41">
    <property type="entry name" value="DNA TRANSLOCASE FTSK"/>
    <property type="match status" value="1"/>
</dbReference>
<gene>
    <name evidence="18" type="ORF">EV695_1314</name>
</gene>
<comment type="caution">
    <text evidence="18">The sequence shown here is derived from an EMBL/GenBank/DDBJ whole genome shotgun (WGS) entry which is preliminary data.</text>
</comment>
<sequence>MATKKAPSKRTTRRNTKSSTQSNETSGTNSAVEKSALTSKKKGSLKQTSIFILSGVTAVILLALFSYHPADPGLFVHDSNAVIQNKAGSFGAYLADVLFGFFGYLSYLVPIAFLVSAFLLFRSSKERNNGINLGISVFGVFLALIAGCGLAILLWPSSNLAYGAGGLLGQGIARIFMKTLGDIGATMILFSGFIAGVTLFADIQWLKLIDKIGDTILSTIELFTSSSPNKESYETGTIPMSFEANLEPQKQATNNGESASIAGAIGAGLSGLFLWKKSSTDNESGVGFNHPRFDPLDDMTTNADVEAEKPKKAKKKLLEKALGKGRKQRQEPVLGVPDYMTNEDDYHEQDVPVAGLDDVITAKKVSPTSKKVLKQEADSYQAPVQNNRQEKAAAPRVSPSISLDKAITLPPISLLNPPPQGQGHFSKEQIETHARNIVETLEHFGVRGVQIDSYYPGPIITRFELLLPPGTKVSKISGLAQDMARSMCVSSIRIVEVIKGKTTIGLEVPNDTRDLVAISEILDSNLFKEAKSPLTMVLGKTIAGKPAIADLARMPHLLIAGTTGSGKSVGVNAMLMSLLYKSTPDEVKLIMIDPKMLELSIYEGIPHLLTPVVTDMKDAANSLRWAVGEMERRYALMSHLKVRNVAGYNGKIKEAMDKGEPLTDPTFDPTMHVDVRPSVLEPLPSIVIVIDEFADMMMVVGKKVEELIARLAQKARAAGIHLILATQRPSVDVITGLIKANIPTRIAFQVSTRIDSRTILDQGGAESLLGHGDMLYLPPGTGLPQRVHGAFVDDSEVEDVVAYWKLQGEPQYLEDVIQETGSPDAIPGLEPLAESETDALYDQAVAIVTESRRASISYVQRRLKVGYNRAASMIEDMEAAGVVSAVQSNGTREVLAPEPPKD</sequence>
<dbReference type="InterPro" id="IPR041027">
    <property type="entry name" value="FtsK_alpha"/>
</dbReference>
<feature type="transmembrane region" description="Helical" evidence="16">
    <location>
        <begin position="50"/>
        <end position="70"/>
    </location>
</feature>
<dbReference type="GO" id="GO:0051301">
    <property type="term" value="P:cell division"/>
    <property type="evidence" value="ECO:0007669"/>
    <property type="project" value="UniProtKB-KW"/>
</dbReference>
<feature type="transmembrane region" description="Helical" evidence="16">
    <location>
        <begin position="133"/>
        <end position="154"/>
    </location>
</feature>
<feature type="compositionally biased region" description="Polar residues" evidence="15">
    <location>
        <begin position="24"/>
        <end position="35"/>
    </location>
</feature>
<evidence type="ECO:0000256" key="5">
    <source>
        <dbReference type="ARBA" id="ARBA00022618"/>
    </source>
</evidence>
<keyword evidence="19" id="KW-1185">Reference proteome</keyword>
<evidence type="ECO:0000256" key="15">
    <source>
        <dbReference type="SAM" id="MobiDB-lite"/>
    </source>
</evidence>
<dbReference type="Gene3D" id="3.30.980.40">
    <property type="match status" value="1"/>
</dbReference>
<dbReference type="InterPro" id="IPR002543">
    <property type="entry name" value="FtsK_dom"/>
</dbReference>
<feature type="transmembrane region" description="Helical" evidence="16">
    <location>
        <begin position="160"/>
        <end position="177"/>
    </location>
</feature>
<dbReference type="Pfam" id="PF01580">
    <property type="entry name" value="FtsK_SpoIIIE"/>
    <property type="match status" value="1"/>
</dbReference>
<evidence type="ECO:0000313" key="18">
    <source>
        <dbReference type="EMBL" id="TCJ86816.1"/>
    </source>
</evidence>
<evidence type="ECO:0000256" key="12">
    <source>
        <dbReference type="ARBA" id="ARBA00023136"/>
    </source>
</evidence>
<evidence type="ECO:0000256" key="1">
    <source>
        <dbReference type="ARBA" id="ARBA00004651"/>
    </source>
</evidence>
<evidence type="ECO:0000259" key="17">
    <source>
        <dbReference type="PROSITE" id="PS50901"/>
    </source>
</evidence>
<dbReference type="Gene3D" id="3.40.50.300">
    <property type="entry name" value="P-loop containing nucleotide triphosphate hydrolases"/>
    <property type="match status" value="1"/>
</dbReference>
<evidence type="ECO:0000256" key="7">
    <source>
        <dbReference type="ARBA" id="ARBA00022741"/>
    </source>
</evidence>
<feature type="binding site" evidence="14">
    <location>
        <begin position="561"/>
        <end position="568"/>
    </location>
    <ligand>
        <name>ATP</name>
        <dbReference type="ChEBI" id="CHEBI:30616"/>
    </ligand>
</feature>
<proteinExistence type="inferred from homology"/>
<evidence type="ECO:0000256" key="10">
    <source>
        <dbReference type="ARBA" id="ARBA00022989"/>
    </source>
</evidence>
<evidence type="ECO:0000256" key="16">
    <source>
        <dbReference type="SAM" id="Phobius"/>
    </source>
</evidence>
<keyword evidence="8" id="KW-0159">Chromosome partition</keyword>
<dbReference type="Pfam" id="PF13491">
    <property type="entry name" value="FtsK_4TM"/>
    <property type="match status" value="1"/>
</dbReference>
<evidence type="ECO:0000256" key="11">
    <source>
        <dbReference type="ARBA" id="ARBA00023125"/>
    </source>
</evidence>
<dbReference type="InterPro" id="IPR036388">
    <property type="entry name" value="WH-like_DNA-bd_sf"/>
</dbReference>
<accession>A0A4R1EY56</accession>
<dbReference type="Gene3D" id="1.10.10.10">
    <property type="entry name" value="Winged helix-like DNA-binding domain superfamily/Winged helix DNA-binding domain"/>
    <property type="match status" value="1"/>
</dbReference>
<dbReference type="InterPro" id="IPR025199">
    <property type="entry name" value="FtsK_4TM"/>
</dbReference>
<feature type="transmembrane region" description="Helical" evidence="16">
    <location>
        <begin position="184"/>
        <end position="206"/>
    </location>
</feature>
<reference evidence="18 19" key="1">
    <citation type="submission" date="2019-03" db="EMBL/GenBank/DDBJ databases">
        <title>Genomic Encyclopedia of Type Strains, Phase IV (KMG-IV): sequencing the most valuable type-strain genomes for metagenomic binning, comparative biology and taxonomic classification.</title>
        <authorList>
            <person name="Goeker M."/>
        </authorList>
    </citation>
    <scope>NUCLEOTIDE SEQUENCE [LARGE SCALE GENOMIC DNA]</scope>
    <source>
        <strain evidence="18 19">DSM 24830</strain>
    </source>
</reference>
<comment type="similarity">
    <text evidence="2">Belongs to the FtsK/SpoIIIE/SftA family.</text>
</comment>
<comment type="subcellular location">
    <subcellularLocation>
        <location evidence="1">Cell membrane</location>
        <topology evidence="1">Multi-pass membrane protein</topology>
    </subcellularLocation>
</comment>
<keyword evidence="12 16" id="KW-0472">Membrane</keyword>
<dbReference type="CDD" id="cd01127">
    <property type="entry name" value="TrwB_TraG_TraD_VirD4"/>
    <property type="match status" value="1"/>
</dbReference>
<keyword evidence="9 14" id="KW-0067">ATP-binding</keyword>
<evidence type="ECO:0000256" key="8">
    <source>
        <dbReference type="ARBA" id="ARBA00022829"/>
    </source>
</evidence>
<evidence type="ECO:0000256" key="9">
    <source>
        <dbReference type="ARBA" id="ARBA00022840"/>
    </source>
</evidence>
<dbReference type="FunFam" id="3.40.50.300:FF:000209">
    <property type="entry name" value="Cell division protein FtsK"/>
    <property type="match status" value="1"/>
</dbReference>
<evidence type="ECO:0000256" key="2">
    <source>
        <dbReference type="ARBA" id="ARBA00006474"/>
    </source>
</evidence>
<dbReference type="GO" id="GO:0007059">
    <property type="term" value="P:chromosome segregation"/>
    <property type="evidence" value="ECO:0007669"/>
    <property type="project" value="UniProtKB-KW"/>
</dbReference>
<dbReference type="Pfam" id="PF09397">
    <property type="entry name" value="FtsK_gamma"/>
    <property type="match status" value="1"/>
</dbReference>
<dbReference type="InterPro" id="IPR027417">
    <property type="entry name" value="P-loop_NTPase"/>
</dbReference>
<dbReference type="InterPro" id="IPR050206">
    <property type="entry name" value="FtsK/SpoIIIE/SftA"/>
</dbReference>
<dbReference type="PROSITE" id="PS50901">
    <property type="entry name" value="FTSK"/>
    <property type="match status" value="1"/>
</dbReference>
<keyword evidence="4" id="KW-1003">Cell membrane</keyword>
<dbReference type="InterPro" id="IPR036390">
    <property type="entry name" value="WH_DNA-bd_sf"/>
</dbReference>
<evidence type="ECO:0000256" key="13">
    <source>
        <dbReference type="ARBA" id="ARBA00023306"/>
    </source>
</evidence>
<keyword evidence="7 14" id="KW-0547">Nucleotide-binding</keyword>
<dbReference type="GO" id="GO:0005886">
    <property type="term" value="C:plasma membrane"/>
    <property type="evidence" value="ECO:0007669"/>
    <property type="project" value="UniProtKB-SubCell"/>
</dbReference>
<feature type="region of interest" description="Disordered" evidence="15">
    <location>
        <begin position="1"/>
        <end position="35"/>
    </location>
</feature>